<dbReference type="Proteomes" id="UP000194127">
    <property type="component" value="Unassembled WGS sequence"/>
</dbReference>
<feature type="domain" description="ELP1 TPR" evidence="11">
    <location>
        <begin position="953"/>
        <end position="1115"/>
    </location>
</feature>
<evidence type="ECO:0000259" key="10">
    <source>
        <dbReference type="Pfam" id="PF23797"/>
    </source>
</evidence>
<comment type="similarity">
    <text evidence="2 6">Belongs to the ELP1/IKA1 family.</text>
</comment>
<dbReference type="RefSeq" id="XP_024338612.1">
    <property type="nucleotide sequence ID" value="XM_024488098.1"/>
</dbReference>
<comment type="function">
    <text evidence="6">Component of the elongator complex which is required for multiple tRNA modifications, including mcm5U (5-methoxycarbonylmethyl uridine), mcm5s2U (5-methoxycarbonylmethyl-2-thiouridine), and ncm5U (5-carbamoylmethyl uridine). The elongator complex catalyzes formation of carboxymethyluridine in the wobble base at position 34 in tRNAs.</text>
</comment>
<dbReference type="PIRSF" id="PIRSF017233">
    <property type="entry name" value="IKAP"/>
    <property type="match status" value="1"/>
</dbReference>
<organism evidence="14 15">
    <name type="scientific">Postia placenta MAD-698-R-SB12</name>
    <dbReference type="NCBI Taxonomy" id="670580"/>
    <lineage>
        <taxon>Eukaryota</taxon>
        <taxon>Fungi</taxon>
        <taxon>Dikarya</taxon>
        <taxon>Basidiomycota</taxon>
        <taxon>Agaricomycotina</taxon>
        <taxon>Agaricomycetes</taxon>
        <taxon>Polyporales</taxon>
        <taxon>Adustoporiaceae</taxon>
        <taxon>Rhodonia</taxon>
    </lineage>
</organism>
<dbReference type="InterPro" id="IPR056169">
    <property type="entry name" value="HB_ELP1"/>
</dbReference>
<evidence type="ECO:0000259" key="13">
    <source>
        <dbReference type="Pfam" id="PF23936"/>
    </source>
</evidence>
<keyword evidence="4" id="KW-0819">tRNA processing</keyword>
<dbReference type="Pfam" id="PF23936">
    <property type="entry name" value="HB_ELP1"/>
    <property type="match status" value="1"/>
</dbReference>
<dbReference type="GO" id="GO:0033588">
    <property type="term" value="C:elongator holoenzyme complex"/>
    <property type="evidence" value="ECO:0007669"/>
    <property type="project" value="InterPro"/>
</dbReference>
<comment type="subcellular location">
    <subcellularLocation>
        <location evidence="6">Cytoplasm</location>
    </subcellularLocation>
    <subcellularLocation>
        <location evidence="6">Nucleus</location>
    </subcellularLocation>
</comment>
<feature type="domain" description="ELP1 alpha-solenoid" evidence="12">
    <location>
        <begin position="843"/>
        <end position="946"/>
    </location>
</feature>
<keyword evidence="3 6" id="KW-0963">Cytoplasm</keyword>
<evidence type="ECO:0000259" key="12">
    <source>
        <dbReference type="Pfam" id="PF23925"/>
    </source>
</evidence>
<dbReference type="EMBL" id="KZ110598">
    <property type="protein sequence ID" value="OSX61818.1"/>
    <property type="molecule type" value="Genomic_DNA"/>
</dbReference>
<evidence type="ECO:0000256" key="1">
    <source>
        <dbReference type="ARBA" id="ARBA00005043"/>
    </source>
</evidence>
<evidence type="ECO:0000256" key="8">
    <source>
        <dbReference type="SAM" id="MobiDB-lite"/>
    </source>
</evidence>
<dbReference type="STRING" id="670580.A0A1X6MZM0"/>
<evidence type="ECO:0000256" key="2">
    <source>
        <dbReference type="ARBA" id="ARBA00006086"/>
    </source>
</evidence>
<reference evidence="14 15" key="1">
    <citation type="submission" date="2017-04" db="EMBL/GenBank/DDBJ databases">
        <title>Genome Sequence of the Model Brown-Rot Fungus Postia placenta SB12.</title>
        <authorList>
            <consortium name="DOE Joint Genome Institute"/>
            <person name="Gaskell J."/>
            <person name="Kersten P."/>
            <person name="Larrondo L.F."/>
            <person name="Canessa P."/>
            <person name="Martinez D."/>
            <person name="Hibbett D."/>
            <person name="Schmoll M."/>
            <person name="Kubicek C.P."/>
            <person name="Martinez A.T."/>
            <person name="Yadav J."/>
            <person name="Master E."/>
            <person name="Magnuson J.K."/>
            <person name="James T."/>
            <person name="Yaver D."/>
            <person name="Berka R."/>
            <person name="Labutti K."/>
            <person name="Lipzen A."/>
            <person name="Aerts A."/>
            <person name="Barry K."/>
            <person name="Henrissat B."/>
            <person name="Blanchette R."/>
            <person name="Grigoriev I."/>
            <person name="Cullen D."/>
        </authorList>
    </citation>
    <scope>NUCLEOTIDE SEQUENCE [LARGE SCALE GENOMIC DNA]</scope>
    <source>
        <strain evidence="14 15">MAD-698-R-SB12</strain>
    </source>
</reference>
<dbReference type="OrthoDB" id="40048at2759"/>
<evidence type="ECO:0000313" key="14">
    <source>
        <dbReference type="EMBL" id="OSX61818.1"/>
    </source>
</evidence>
<dbReference type="GO" id="GO:0005829">
    <property type="term" value="C:cytosol"/>
    <property type="evidence" value="ECO:0007669"/>
    <property type="project" value="TreeGrafter"/>
</dbReference>
<feature type="domain" description="ELP1 alpha-solenoid" evidence="12">
    <location>
        <begin position="768"/>
        <end position="835"/>
    </location>
</feature>
<dbReference type="Pfam" id="PF23797">
    <property type="entry name" value="Beta-prop_ELP1_2nd"/>
    <property type="match status" value="1"/>
</dbReference>
<dbReference type="Pfam" id="PF04762">
    <property type="entry name" value="Beta-prop_ELP1_1st"/>
    <property type="match status" value="1"/>
</dbReference>
<dbReference type="SUPFAM" id="SSF69322">
    <property type="entry name" value="Tricorn protease domain 2"/>
    <property type="match status" value="1"/>
</dbReference>
<feature type="region of interest" description="Disordered" evidence="8">
    <location>
        <begin position="1198"/>
        <end position="1230"/>
    </location>
</feature>
<feature type="coiled-coil region" evidence="7">
    <location>
        <begin position="1138"/>
        <end position="1165"/>
    </location>
</feature>
<dbReference type="InterPro" id="IPR015943">
    <property type="entry name" value="WD40/YVTN_repeat-like_dom_sf"/>
</dbReference>
<dbReference type="GO" id="GO:0002926">
    <property type="term" value="P:tRNA wobble base 5-methoxycarbonylmethyl-2-thiouridinylation"/>
    <property type="evidence" value="ECO:0007669"/>
    <property type="project" value="TreeGrafter"/>
</dbReference>
<dbReference type="Pfam" id="PF23878">
    <property type="entry name" value="TPR_ELP1"/>
    <property type="match status" value="1"/>
</dbReference>
<dbReference type="UniPathway" id="UPA00988"/>
<accession>A0A1X6MZM0</accession>
<feature type="compositionally biased region" description="Basic residues" evidence="8">
    <location>
        <begin position="1211"/>
        <end position="1223"/>
    </location>
</feature>
<feature type="domain" description="ELP1 first N-terminal beta-propeller" evidence="9">
    <location>
        <begin position="1"/>
        <end position="396"/>
    </location>
</feature>
<evidence type="ECO:0000256" key="7">
    <source>
        <dbReference type="SAM" id="Coils"/>
    </source>
</evidence>
<feature type="domain" description="ELP1 N-terminal second beta-propeller" evidence="10">
    <location>
        <begin position="434"/>
        <end position="744"/>
    </location>
</feature>
<evidence type="ECO:0000259" key="11">
    <source>
        <dbReference type="Pfam" id="PF23878"/>
    </source>
</evidence>
<evidence type="ECO:0000313" key="15">
    <source>
        <dbReference type="Proteomes" id="UP000194127"/>
    </source>
</evidence>
<evidence type="ECO:0000256" key="5">
    <source>
        <dbReference type="ARBA" id="ARBA00029535"/>
    </source>
</evidence>
<comment type="pathway">
    <text evidence="1">tRNA modification; 5-methoxycarbonylmethyl-2-thiouridine-tRNA biosynthesis.</text>
</comment>
<dbReference type="Pfam" id="PF23925">
    <property type="entry name" value="A-sol_ELP1"/>
    <property type="match status" value="2"/>
</dbReference>
<dbReference type="Gene3D" id="2.130.10.10">
    <property type="entry name" value="YVTN repeat-like/Quinoprotein amine dehydrogenase"/>
    <property type="match status" value="1"/>
</dbReference>
<dbReference type="PANTHER" id="PTHR12747:SF0">
    <property type="entry name" value="ELONGATOR COMPLEX PROTEIN 1"/>
    <property type="match status" value="1"/>
</dbReference>
<sequence>MRSLSLFRSSCACIPQSSEFTITACAVDLDEKVLYVVAEGPSVIEVWKCADEGDDPQRIATYAVPASVSTNPWSTKPGYSSVVAEVLSLRVLPDTHTLAFITRSGDIITLPLDEEDAQVRPDVVGTVESGILSSTWSPDDALLVLVTGDEKLILMTSTFDVLNEGPLHPKEFGEDAPIAVGWGAKHTQFHGSLGKIAAQAALDLAAVGSSPDDDGTPRVSWRGDGAVFTVSAVLPETTRPRRVLRVYSREGVLSNTGEPVAGLEHTLAWRPSGNLIASTQRFGAADGLGKGREGRHDVVFFERNGLRHGEFGLREWKDATAQPAAGSTKPWGYRVKEVAWSADSNVLSVWIENETRDIVQLWTTGNYHWYLKQEIVAPNTPSGDPGRFTTVNWHPEDPFKLILTTPAIIIHRTYAWETYRSRTRAPVDTGSVAVFDGESILLTPFRTQNVPPPMASHIFTLPSSSTPTSEVKVARNGVPIHASFSPSRDLLAVLQESGYIQLFDLHTRIGPGRGKVMEPTIVWEGSAAVEADLSSATPQSHRQIAVLQKGGDDGAESDTVLLAVLASRLQEDAHDVICVVLLNADGVVGKYRMVMPSSNGRLLAADQDIVWQAFDGQISVVEQESRELLPRAQLPEFCFTAEIFSINNHKSHAADASQVLYAGLSFGGKLHVTMEGGVSRTIANNVTSFTIASNFLIFTTSAHVSHYAPLRTLAEYFNMPSSDVPEAPLPEWETRRVERGSRIVTVVPSAMNLVLQMPRGNLETINPRPLVMEIVRQDVDKGDYNKAFLACRKHRIDLNVLVEHNPTVFKNRLEAFVNQVNDVDYINIFLTSLGQGSLPAELVAELCDGIRAVLETKDLKKYINSILTAHVVKKRPDHEAGLALLLRLRDTEPQLVEDAVKYIIFLVDADRLFDTALGMYDFSLVLMIAQHAQKDPREYLPFLRELRALDQYYQRFRIDDHLKRYEKALRNLSQAGEERFDEAMLYVEKHKLYDYALAIWQATHRYQSVLDIYGDWLFERRQFREAAFVFRQAYKPQKSMVAHEKALDWQELFELALQENTPPDDLVRMAHRVAEDLSSRKRYVEAARILLDYTDDVREAIKALVEGSQFSEARRIIVTNSKLYLLEDVVYPGALECRALIAEELNEMREQLRKQRTRVRELRVRKVEEPDAFYGMEDTDLPNVDVMTDVSMAPTAFTRYTQAPSSMSRTSSKRSSRSKRKLERKVGSGRKGTVDEEEYLLKSLTKLVGRFNNTQADAANLLPHLLQFTEEHQVEGRSLQEELKDFEAEVKAAVEDIWTKSSAEGQENTEPADSWVVRMQEYEKQRQTDPLDKVTKPEVIKQQWTLRLPVDTP</sequence>
<dbReference type="InterPro" id="IPR056167">
    <property type="entry name" value="A-sol_ELP1"/>
</dbReference>
<dbReference type="InterPro" id="IPR056164">
    <property type="entry name" value="Beta-prop_ELP1_1st"/>
</dbReference>
<feature type="coiled-coil region" evidence="7">
    <location>
        <begin position="1269"/>
        <end position="1296"/>
    </location>
</feature>
<keyword evidence="7" id="KW-0175">Coiled coil</keyword>
<feature type="domain" description="ELP1 three-helical bundle" evidence="13">
    <location>
        <begin position="1126"/>
        <end position="1297"/>
    </location>
</feature>
<dbReference type="PANTHER" id="PTHR12747">
    <property type="entry name" value="ELONGATOR COMPLEX PROTEIN 1"/>
    <property type="match status" value="1"/>
</dbReference>
<keyword evidence="6" id="KW-0539">Nucleus</keyword>
<dbReference type="GO" id="GO:0005634">
    <property type="term" value="C:nucleus"/>
    <property type="evidence" value="ECO:0007669"/>
    <property type="project" value="UniProtKB-SubCell"/>
</dbReference>
<proteinExistence type="inferred from homology"/>
<dbReference type="InterPro" id="IPR056165">
    <property type="entry name" value="Beta-prop_ELP1_2nd"/>
</dbReference>
<dbReference type="InterPro" id="IPR056166">
    <property type="entry name" value="TPR_ELP1"/>
</dbReference>
<name>A0A1X6MZM0_9APHY</name>
<protein>
    <recommendedName>
        <fullName evidence="5 6">Elongator complex protein 1</fullName>
    </recommendedName>
</protein>
<dbReference type="InterPro" id="IPR006849">
    <property type="entry name" value="Elp1"/>
</dbReference>
<evidence type="ECO:0000256" key="4">
    <source>
        <dbReference type="ARBA" id="ARBA00022694"/>
    </source>
</evidence>
<evidence type="ECO:0000256" key="3">
    <source>
        <dbReference type="ARBA" id="ARBA00022490"/>
    </source>
</evidence>
<dbReference type="GO" id="GO:0000049">
    <property type="term" value="F:tRNA binding"/>
    <property type="evidence" value="ECO:0007669"/>
    <property type="project" value="TreeGrafter"/>
</dbReference>
<dbReference type="GeneID" id="36333047"/>
<evidence type="ECO:0000259" key="9">
    <source>
        <dbReference type="Pfam" id="PF04762"/>
    </source>
</evidence>
<gene>
    <name evidence="14" type="ORF">POSPLADRAFT_1170434</name>
</gene>
<keyword evidence="15" id="KW-1185">Reference proteome</keyword>
<evidence type="ECO:0000256" key="6">
    <source>
        <dbReference type="PIRNR" id="PIRNR017233"/>
    </source>
</evidence>